<name>A0A364KZD2_TALAM</name>
<keyword evidence="3" id="KW-1185">Reference proteome</keyword>
<evidence type="ECO:0000313" key="2">
    <source>
        <dbReference type="EMBL" id="RAO68894.1"/>
    </source>
</evidence>
<proteinExistence type="predicted"/>
<gene>
    <name evidence="2" type="ORF">BHQ10_004906</name>
</gene>
<organism evidence="2 3">
    <name type="scientific">Talaromyces amestolkiae</name>
    <dbReference type="NCBI Taxonomy" id="1196081"/>
    <lineage>
        <taxon>Eukaryota</taxon>
        <taxon>Fungi</taxon>
        <taxon>Dikarya</taxon>
        <taxon>Ascomycota</taxon>
        <taxon>Pezizomycotina</taxon>
        <taxon>Eurotiomycetes</taxon>
        <taxon>Eurotiomycetidae</taxon>
        <taxon>Eurotiales</taxon>
        <taxon>Trichocomaceae</taxon>
        <taxon>Talaromyces</taxon>
        <taxon>Talaromyces sect. Talaromyces</taxon>
    </lineage>
</organism>
<evidence type="ECO:0000313" key="3">
    <source>
        <dbReference type="Proteomes" id="UP000249363"/>
    </source>
</evidence>
<comment type="caution">
    <text evidence="2">The sequence shown here is derived from an EMBL/GenBank/DDBJ whole genome shotgun (WGS) entry which is preliminary data.</text>
</comment>
<sequence>MTKDDQDADFHIPSEPEGFKNLLKGVSLKNTIHELHTSELDSGSDVTNEQFALLRAYYPPYVKRTAFGKYCKKELDLMKARASARELLDASLSYGNMLRVEGLNYPNAFVRFLQQLRGLSLTKADKKAMEDPAEPRPDARRKAQSPPAERIETKSRRRRAARIVRYFEDILSQEGDEMSETSNGSQDRNVESRKMASNPDGHPQCADESIVNACCINLLETLAQLIPSKRSNWTLARLSFTAEFERGEYTAITDGALYTKDKHIVQAIVEVKPHIRSSILTKVEKQEASEIVAWMKKSNGDGLPQLGGHRLLVGQNQHEVYLMFAKPDEEYQAYLDSSHNVKNDQGFLSIQACGPWSLTDRGEDLDELCEILLAIIIRASAEVV</sequence>
<dbReference type="Proteomes" id="UP000249363">
    <property type="component" value="Unassembled WGS sequence"/>
</dbReference>
<dbReference type="AlphaFoldDB" id="A0A364KZD2"/>
<dbReference type="RefSeq" id="XP_040733410.1">
    <property type="nucleotide sequence ID" value="XM_040877323.1"/>
</dbReference>
<feature type="region of interest" description="Disordered" evidence="1">
    <location>
        <begin position="123"/>
        <end position="156"/>
    </location>
</feature>
<feature type="region of interest" description="Disordered" evidence="1">
    <location>
        <begin position="174"/>
        <end position="204"/>
    </location>
</feature>
<dbReference type="GeneID" id="63794122"/>
<dbReference type="OrthoDB" id="4226947at2759"/>
<accession>A0A364KZD2</accession>
<dbReference type="EMBL" id="MIKG01000008">
    <property type="protein sequence ID" value="RAO68894.1"/>
    <property type="molecule type" value="Genomic_DNA"/>
</dbReference>
<reference evidence="2 3" key="1">
    <citation type="journal article" date="2017" name="Biotechnol. Biofuels">
        <title>Differential beta-glucosidase expression as a function of carbon source availability in Talaromyces amestolkiae: a genomic and proteomic approach.</title>
        <authorList>
            <person name="de Eugenio L.I."/>
            <person name="Mendez-Liter J.A."/>
            <person name="Nieto-Dominguez M."/>
            <person name="Alonso L."/>
            <person name="Gil-Munoz J."/>
            <person name="Barriuso J."/>
            <person name="Prieto A."/>
            <person name="Martinez M.J."/>
        </authorList>
    </citation>
    <scope>NUCLEOTIDE SEQUENCE [LARGE SCALE GENOMIC DNA]</scope>
    <source>
        <strain evidence="2 3">CIB</strain>
    </source>
</reference>
<protein>
    <submittedName>
        <fullName evidence="2">Uncharacterized protein</fullName>
    </submittedName>
</protein>
<feature type="compositionally biased region" description="Basic and acidic residues" evidence="1">
    <location>
        <begin position="123"/>
        <end position="141"/>
    </location>
</feature>
<evidence type="ECO:0000256" key="1">
    <source>
        <dbReference type="SAM" id="MobiDB-lite"/>
    </source>
</evidence>